<dbReference type="PANTHER" id="PTHR21152:SF40">
    <property type="entry name" value="ALANINE--GLYOXYLATE AMINOTRANSFERASE"/>
    <property type="match status" value="1"/>
</dbReference>
<evidence type="ECO:0000313" key="5">
    <source>
        <dbReference type="Proteomes" id="UP000007058"/>
    </source>
</evidence>
<dbReference type="InterPro" id="IPR015421">
    <property type="entry name" value="PyrdxlP-dep_Trfase_major"/>
</dbReference>
<feature type="region of interest" description="Disordered" evidence="3">
    <location>
        <begin position="30"/>
        <end position="50"/>
    </location>
</feature>
<dbReference type="GO" id="GO:0008453">
    <property type="term" value="F:alanine-glyoxylate transaminase activity"/>
    <property type="evidence" value="ECO:0007669"/>
    <property type="project" value="TreeGrafter"/>
</dbReference>
<dbReference type="Proteomes" id="UP000007058">
    <property type="component" value="Chromosome"/>
</dbReference>
<comment type="cofactor">
    <cofactor evidence="1">
        <name>pyridoxal 5'-phosphate</name>
        <dbReference type="ChEBI" id="CHEBI:597326"/>
    </cofactor>
</comment>
<evidence type="ECO:0000256" key="3">
    <source>
        <dbReference type="SAM" id="MobiDB-lite"/>
    </source>
</evidence>
<proteinExistence type="predicted"/>
<name>Q2W2C7_PARM1</name>
<keyword evidence="4" id="KW-0808">Transferase</keyword>
<dbReference type="InterPro" id="IPR015424">
    <property type="entry name" value="PyrdxlP-dep_Trfase"/>
</dbReference>
<keyword evidence="4" id="KW-0032">Aminotransferase</keyword>
<dbReference type="GO" id="GO:0004648">
    <property type="term" value="F:O-phospho-L-serine:2-oxoglutarate aminotransferase activity"/>
    <property type="evidence" value="ECO:0007669"/>
    <property type="project" value="InterPro"/>
</dbReference>
<dbReference type="NCBIfam" id="NF002841">
    <property type="entry name" value="PRK03080.1-2"/>
    <property type="match status" value="1"/>
</dbReference>
<organism evidence="4 5">
    <name type="scientific">Paramagnetospirillum magneticum (strain ATCC 700264 / AMB-1)</name>
    <name type="common">Magnetospirillum magneticum</name>
    <dbReference type="NCBI Taxonomy" id="342108"/>
    <lineage>
        <taxon>Bacteria</taxon>
        <taxon>Pseudomonadati</taxon>
        <taxon>Pseudomonadota</taxon>
        <taxon>Alphaproteobacteria</taxon>
        <taxon>Rhodospirillales</taxon>
        <taxon>Magnetospirillaceae</taxon>
        <taxon>Paramagnetospirillum</taxon>
    </lineage>
</organism>
<dbReference type="NCBIfam" id="TIGR01365">
    <property type="entry name" value="serC_2"/>
    <property type="match status" value="1"/>
</dbReference>
<evidence type="ECO:0000313" key="4">
    <source>
        <dbReference type="EMBL" id="BAE51998.1"/>
    </source>
</evidence>
<protein>
    <submittedName>
        <fullName evidence="4">Phosphoserine aminotransferase</fullName>
    </submittedName>
</protein>
<dbReference type="Gene3D" id="3.40.640.10">
    <property type="entry name" value="Type I PLP-dependent aspartate aminotransferase-like (Major domain)"/>
    <property type="match status" value="1"/>
</dbReference>
<keyword evidence="5" id="KW-1185">Reference proteome</keyword>
<dbReference type="SUPFAM" id="SSF53383">
    <property type="entry name" value="PLP-dependent transferases"/>
    <property type="match status" value="1"/>
</dbReference>
<dbReference type="GO" id="GO:0019265">
    <property type="term" value="P:glycine biosynthetic process, by transamination of glyoxylate"/>
    <property type="evidence" value="ECO:0007669"/>
    <property type="project" value="TreeGrafter"/>
</dbReference>
<dbReference type="CDD" id="cd01494">
    <property type="entry name" value="AAT_I"/>
    <property type="match status" value="1"/>
</dbReference>
<accession>Q2W2C7</accession>
<dbReference type="AlphaFoldDB" id="Q2W2C7"/>
<dbReference type="STRING" id="342108.amb3194"/>
<dbReference type="GO" id="GO:0004760">
    <property type="term" value="F:L-serine-pyruvate transaminase activity"/>
    <property type="evidence" value="ECO:0007669"/>
    <property type="project" value="TreeGrafter"/>
</dbReference>
<dbReference type="InterPro" id="IPR006271">
    <property type="entry name" value="Pser_aminoTfrase_methanosarc"/>
</dbReference>
<gene>
    <name evidence="4" type="ordered locus">amb3194</name>
</gene>
<keyword evidence="2" id="KW-0663">Pyridoxal phosphate</keyword>
<evidence type="ECO:0000256" key="2">
    <source>
        <dbReference type="ARBA" id="ARBA00022898"/>
    </source>
</evidence>
<reference evidence="4 5" key="1">
    <citation type="journal article" date="2005" name="DNA Res.">
        <title>Complete genome sequence of the facultative anaerobic magnetotactic bacterium Magnetospirillum sp. strain AMB-1.</title>
        <authorList>
            <person name="Matsunaga T."/>
            <person name="Okamura Y."/>
            <person name="Fukuda Y."/>
            <person name="Wahyudi A.T."/>
            <person name="Murase Y."/>
            <person name="Takeyama H."/>
        </authorList>
    </citation>
    <scope>NUCLEOTIDE SEQUENCE [LARGE SCALE GENOMIC DNA]</scope>
    <source>
        <strain evidence="5">ATCC 700264 / AMB-1</strain>
    </source>
</reference>
<dbReference type="Gene3D" id="3.90.1150.10">
    <property type="entry name" value="Aspartate Aminotransferase, domain 1"/>
    <property type="match status" value="1"/>
</dbReference>
<dbReference type="InterPro" id="IPR015422">
    <property type="entry name" value="PyrdxlP-dep_Trfase_small"/>
</dbReference>
<sequence length="516" mass="55580">MARTWAHRPSARAWASPTAAMEASAPLAMAAPTRARTASNEASRTGEVPPAGAVEVMARRAAAASNGLVMAAKIARPCRGRHHRQGICTPDKCFVANPSAPSYTPPGPRSPNGPRPFCEGGLHLMSEISKPAAKPANPNFSSGPCAKRPGWTVDALKDTPVGRSHRAKIGKTKLEELINRTRSVLGIPADYRIGIVPASDTGAVEMAMWSLLGARGIDALAWESFGEGWVTDITKQLKIEDTRVFKAPYGTLPNLAEVDCDRDVVFTWNGTTGGVRIPNGDWIKSDRKGLTICDATSAVFAMDMPWDKLDVVTWSWQKVLGGEGAHGMLVLSPRAVERLETYKPSWPLPKIFRMTKGGKLIEGIFKGETINTPSMIAVEDQIDALKWAESIGGLKALIARSEANLKAVQSWLDKSAWAANLADDAKVRSCTSICMIVKAPFFAKLSPDDQAAAAKKIVTLLDKEGVAYDIGAYRDAPAGLRVWGGATVETSDVEKLLPWLDWAFAQVKAEFEPKVS</sequence>
<dbReference type="GO" id="GO:0006564">
    <property type="term" value="P:L-serine biosynthetic process"/>
    <property type="evidence" value="ECO:0007669"/>
    <property type="project" value="InterPro"/>
</dbReference>
<dbReference type="PANTHER" id="PTHR21152">
    <property type="entry name" value="AMINOTRANSFERASE CLASS V"/>
    <property type="match status" value="1"/>
</dbReference>
<dbReference type="EMBL" id="AP007255">
    <property type="protein sequence ID" value="BAE51998.1"/>
    <property type="molecule type" value="Genomic_DNA"/>
</dbReference>
<evidence type="ECO:0000256" key="1">
    <source>
        <dbReference type="ARBA" id="ARBA00001933"/>
    </source>
</evidence>
<dbReference type="HOGENOM" id="CLU_040283_0_0_5"/>
<dbReference type="KEGG" id="mag:amb3194"/>
<feature type="compositionally biased region" description="Low complexity" evidence="3">
    <location>
        <begin position="30"/>
        <end position="39"/>
    </location>
</feature>